<evidence type="ECO:0000256" key="3">
    <source>
        <dbReference type="ARBA" id="ARBA00022695"/>
    </source>
</evidence>
<evidence type="ECO:0000256" key="7">
    <source>
        <dbReference type="ARBA" id="ARBA00022918"/>
    </source>
</evidence>
<keyword evidence="1" id="KW-0645">Protease</keyword>
<evidence type="ECO:0000313" key="9">
    <source>
        <dbReference type="EMBL" id="CAF1512760.1"/>
    </source>
</evidence>
<keyword evidence="3" id="KW-0548">Nucleotidyltransferase</keyword>
<dbReference type="SUPFAM" id="SSF56672">
    <property type="entry name" value="DNA/RNA polymerases"/>
    <property type="match status" value="1"/>
</dbReference>
<dbReference type="GO" id="GO:0006508">
    <property type="term" value="P:proteolysis"/>
    <property type="evidence" value="ECO:0007669"/>
    <property type="project" value="UniProtKB-KW"/>
</dbReference>
<evidence type="ECO:0000313" key="11">
    <source>
        <dbReference type="Proteomes" id="UP000677228"/>
    </source>
</evidence>
<keyword evidence="2" id="KW-0808">Transferase</keyword>
<dbReference type="InterPro" id="IPR043128">
    <property type="entry name" value="Rev_trsase/Diguanyl_cyclase"/>
</dbReference>
<protein>
    <recommendedName>
        <fullName evidence="8">Reverse transcriptase domain-containing protein</fullName>
    </recommendedName>
</protein>
<evidence type="ECO:0000256" key="5">
    <source>
        <dbReference type="ARBA" id="ARBA00022759"/>
    </source>
</evidence>
<dbReference type="CDD" id="cd01647">
    <property type="entry name" value="RT_LTR"/>
    <property type="match status" value="1"/>
</dbReference>
<dbReference type="Proteomes" id="UP000677228">
    <property type="component" value="Unassembled WGS sequence"/>
</dbReference>
<evidence type="ECO:0000256" key="6">
    <source>
        <dbReference type="ARBA" id="ARBA00022801"/>
    </source>
</evidence>
<dbReference type="EMBL" id="CAJNOK010035390">
    <property type="protein sequence ID" value="CAF1512760.1"/>
    <property type="molecule type" value="Genomic_DNA"/>
</dbReference>
<dbReference type="FunFam" id="3.10.10.10:FF:000007">
    <property type="entry name" value="Retrovirus-related Pol polyprotein from transposon 17.6-like Protein"/>
    <property type="match status" value="1"/>
</dbReference>
<dbReference type="Gene3D" id="3.10.10.10">
    <property type="entry name" value="HIV Type 1 Reverse Transcriptase, subunit A, domain 1"/>
    <property type="match status" value="1"/>
</dbReference>
<organism evidence="9 11">
    <name type="scientific">Didymodactylos carnosus</name>
    <dbReference type="NCBI Taxonomy" id="1234261"/>
    <lineage>
        <taxon>Eukaryota</taxon>
        <taxon>Metazoa</taxon>
        <taxon>Spiralia</taxon>
        <taxon>Gnathifera</taxon>
        <taxon>Rotifera</taxon>
        <taxon>Eurotatoria</taxon>
        <taxon>Bdelloidea</taxon>
        <taxon>Philodinida</taxon>
        <taxon>Philodinidae</taxon>
        <taxon>Didymodactylos</taxon>
    </lineage>
</organism>
<evidence type="ECO:0000256" key="4">
    <source>
        <dbReference type="ARBA" id="ARBA00022722"/>
    </source>
</evidence>
<reference evidence="9" key="1">
    <citation type="submission" date="2021-02" db="EMBL/GenBank/DDBJ databases">
        <authorList>
            <person name="Nowell W R."/>
        </authorList>
    </citation>
    <scope>NUCLEOTIDE SEQUENCE</scope>
</reference>
<keyword evidence="4" id="KW-0540">Nuclease</keyword>
<dbReference type="PANTHER" id="PTHR24559">
    <property type="entry name" value="TRANSPOSON TY3-I GAG-POL POLYPROTEIN"/>
    <property type="match status" value="1"/>
</dbReference>
<sequence length="185" mass="21122">MLDNHVIRPSSSPWSSPVVLIKKKDGSPRFCMNYRRLNLITERDVYPLPRIDDIIDKLAGSQYFTTLDLKAGYWQISIDEHDKKKTAFVTTDGLYEFNVLPFGLSNAHYQTLHALDKANVKLNASKCKLARKQLDYLGFRITQEGIKPTKTNMEKTMDFPTPTPTKAAHSFLAHSCLELHMSPHN</sequence>
<dbReference type="InterPro" id="IPR043502">
    <property type="entry name" value="DNA/RNA_pol_sf"/>
</dbReference>
<keyword evidence="5" id="KW-0255">Endonuclease</keyword>
<proteinExistence type="predicted"/>
<comment type="caution">
    <text evidence="9">The sequence shown here is derived from an EMBL/GenBank/DDBJ whole genome shotgun (WGS) entry which is preliminary data.</text>
</comment>
<dbReference type="Pfam" id="PF00078">
    <property type="entry name" value="RVT_1"/>
    <property type="match status" value="1"/>
</dbReference>
<evidence type="ECO:0000313" key="10">
    <source>
        <dbReference type="EMBL" id="CAF4300397.1"/>
    </source>
</evidence>
<dbReference type="Proteomes" id="UP000682733">
    <property type="component" value="Unassembled WGS sequence"/>
</dbReference>
<dbReference type="GO" id="GO:0003964">
    <property type="term" value="F:RNA-directed DNA polymerase activity"/>
    <property type="evidence" value="ECO:0007669"/>
    <property type="project" value="UniProtKB-KW"/>
</dbReference>
<dbReference type="EMBL" id="CAJOBA010057470">
    <property type="protein sequence ID" value="CAF4300397.1"/>
    <property type="molecule type" value="Genomic_DNA"/>
</dbReference>
<dbReference type="InterPro" id="IPR053134">
    <property type="entry name" value="RNA-dir_DNA_polymerase"/>
</dbReference>
<keyword evidence="7" id="KW-0695">RNA-directed DNA polymerase</keyword>
<dbReference type="GO" id="GO:0004519">
    <property type="term" value="F:endonuclease activity"/>
    <property type="evidence" value="ECO:0007669"/>
    <property type="project" value="UniProtKB-KW"/>
</dbReference>
<dbReference type="PANTHER" id="PTHR24559:SF444">
    <property type="entry name" value="REVERSE TRANSCRIPTASE DOMAIN-CONTAINING PROTEIN"/>
    <property type="match status" value="1"/>
</dbReference>
<feature type="domain" description="Reverse transcriptase" evidence="8">
    <location>
        <begin position="21"/>
        <end position="107"/>
    </location>
</feature>
<name>A0A8S2FMD8_9BILA</name>
<keyword evidence="6" id="KW-0378">Hydrolase</keyword>
<evidence type="ECO:0000259" key="8">
    <source>
        <dbReference type="Pfam" id="PF00078"/>
    </source>
</evidence>
<gene>
    <name evidence="9" type="ORF">OVA965_LOCUS37442</name>
    <name evidence="10" type="ORF">TMI583_LOCUS38523</name>
</gene>
<evidence type="ECO:0000256" key="1">
    <source>
        <dbReference type="ARBA" id="ARBA00022670"/>
    </source>
</evidence>
<evidence type="ECO:0000256" key="2">
    <source>
        <dbReference type="ARBA" id="ARBA00022679"/>
    </source>
</evidence>
<dbReference type="GO" id="GO:0008233">
    <property type="term" value="F:peptidase activity"/>
    <property type="evidence" value="ECO:0007669"/>
    <property type="project" value="UniProtKB-KW"/>
</dbReference>
<dbReference type="InterPro" id="IPR000477">
    <property type="entry name" value="RT_dom"/>
</dbReference>
<accession>A0A8S2FMD8</accession>
<dbReference type="AlphaFoldDB" id="A0A8S2FMD8"/>
<dbReference type="Gene3D" id="3.30.70.270">
    <property type="match status" value="2"/>
</dbReference>